<name>E6MG64_9FIRM</name>
<dbReference type="EMBL" id="AEQN01000016">
    <property type="protein sequence ID" value="EFV01604.1"/>
    <property type="molecule type" value="Genomic_DNA"/>
</dbReference>
<comment type="caution">
    <text evidence="2">The sequence shown here is derived from an EMBL/GenBank/DDBJ whole genome shotgun (WGS) entry which is preliminary data.</text>
</comment>
<dbReference type="Pfam" id="PF03883">
    <property type="entry name" value="H2O2_YaaD"/>
    <property type="match status" value="1"/>
</dbReference>
<dbReference type="HOGENOM" id="CLU_061989_1_0_9"/>
<dbReference type="InterPro" id="IPR005583">
    <property type="entry name" value="YaaA"/>
</dbReference>
<dbReference type="GO" id="GO:0005829">
    <property type="term" value="C:cytosol"/>
    <property type="evidence" value="ECO:0007669"/>
    <property type="project" value="TreeGrafter"/>
</dbReference>
<dbReference type="NCBIfam" id="NF002543">
    <property type="entry name" value="PRK02101.1-4"/>
    <property type="match status" value="1"/>
</dbReference>
<dbReference type="GO" id="GO:0033194">
    <property type="term" value="P:response to hydroperoxide"/>
    <property type="evidence" value="ECO:0007669"/>
    <property type="project" value="TreeGrafter"/>
</dbReference>
<gene>
    <name evidence="2" type="ORF">HMP0721_0997</name>
</gene>
<dbReference type="PANTHER" id="PTHR30283:SF4">
    <property type="entry name" value="PEROXIDE STRESS RESISTANCE PROTEIN YAAA"/>
    <property type="match status" value="1"/>
</dbReference>
<dbReference type="Proteomes" id="UP000004754">
    <property type="component" value="Unassembled WGS sequence"/>
</dbReference>
<evidence type="ECO:0000313" key="3">
    <source>
        <dbReference type="Proteomes" id="UP000004754"/>
    </source>
</evidence>
<comment type="similarity">
    <text evidence="1">Belongs to the UPF0246 family.</text>
</comment>
<organism evidence="2 3">
    <name type="scientific">Pseudoramibacter alactolyticus ATCC 23263</name>
    <dbReference type="NCBI Taxonomy" id="887929"/>
    <lineage>
        <taxon>Bacteria</taxon>
        <taxon>Bacillati</taxon>
        <taxon>Bacillota</taxon>
        <taxon>Clostridia</taxon>
        <taxon>Eubacteriales</taxon>
        <taxon>Eubacteriaceae</taxon>
        <taxon>Pseudoramibacter</taxon>
    </lineage>
</organism>
<evidence type="ECO:0000313" key="2">
    <source>
        <dbReference type="EMBL" id="EFV01604.1"/>
    </source>
</evidence>
<dbReference type="STRING" id="887929.HMP0721_0997"/>
<dbReference type="eggNOG" id="COG3022">
    <property type="taxonomic scope" value="Bacteria"/>
</dbReference>
<accession>E6MG64</accession>
<dbReference type="AlphaFoldDB" id="E6MG64"/>
<dbReference type="RefSeq" id="WP_006598421.1">
    <property type="nucleotide sequence ID" value="NZ_GL622359.1"/>
</dbReference>
<proteinExistence type="inferred from homology"/>
<evidence type="ECO:0000256" key="1">
    <source>
        <dbReference type="HAMAP-Rule" id="MF_00652"/>
    </source>
</evidence>
<protein>
    <recommendedName>
        <fullName evidence="1">UPF0246 protein HMP0721_0997</fullName>
    </recommendedName>
</protein>
<dbReference type="OrthoDB" id="9777133at2"/>
<sequence length="250" mass="27942">MKIIISPAKKMTTAVDTVAATRPLLLDRAKTLYAWLKGRYPAALQKLWQCSDAIAALNIERLKNTALEDLDTAPTPALLAYQGIQYQAMAPLVFTEHAEAYLAEHLRILSALYGVLAPTDGVVPYRLEMAQKAVVASHRNLYAFWGDALYHSLMDKDRTIVNLASKEYAKAVIPYLMPGDRFVTCLFADLVDGKPRQKATYAKMARGEMVRFMAENAVTDLEALKAFDGIHYFYDAGRSNGDTFVFIRRP</sequence>
<dbReference type="HAMAP" id="MF_00652">
    <property type="entry name" value="UPF0246"/>
    <property type="match status" value="1"/>
</dbReference>
<keyword evidence="3" id="KW-1185">Reference proteome</keyword>
<dbReference type="PANTHER" id="PTHR30283">
    <property type="entry name" value="PEROXIDE STRESS RESPONSE PROTEIN YAAA"/>
    <property type="match status" value="1"/>
</dbReference>
<reference evidence="2 3" key="1">
    <citation type="submission" date="2010-12" db="EMBL/GenBank/DDBJ databases">
        <authorList>
            <person name="Muzny D."/>
            <person name="Qin X."/>
            <person name="Deng J."/>
            <person name="Jiang H."/>
            <person name="Liu Y."/>
            <person name="Qu J."/>
            <person name="Song X.-Z."/>
            <person name="Zhang L."/>
            <person name="Thornton R."/>
            <person name="Coyle M."/>
            <person name="Francisco L."/>
            <person name="Jackson L."/>
            <person name="Javaid M."/>
            <person name="Korchina V."/>
            <person name="Kovar C."/>
            <person name="Mata R."/>
            <person name="Mathew T."/>
            <person name="Ngo R."/>
            <person name="Nguyen L."/>
            <person name="Nguyen N."/>
            <person name="Okwuonu G."/>
            <person name="Ongeri F."/>
            <person name="Pham C."/>
            <person name="Simmons D."/>
            <person name="Wilczek-Boney K."/>
            <person name="Hale W."/>
            <person name="Jakkamsetti A."/>
            <person name="Pham P."/>
            <person name="Ruth R."/>
            <person name="San Lucas F."/>
            <person name="Warren J."/>
            <person name="Zhang J."/>
            <person name="Zhao Z."/>
            <person name="Zhou C."/>
            <person name="Zhu D."/>
            <person name="Lee S."/>
            <person name="Bess C."/>
            <person name="Blankenburg K."/>
            <person name="Forbes L."/>
            <person name="Fu Q."/>
            <person name="Gubbala S."/>
            <person name="Hirani K."/>
            <person name="Jayaseelan J.C."/>
            <person name="Lara F."/>
            <person name="Munidasa M."/>
            <person name="Palculict T."/>
            <person name="Patil S."/>
            <person name="Pu L.-L."/>
            <person name="Saada N."/>
            <person name="Tang L."/>
            <person name="Weissenberger G."/>
            <person name="Zhu Y."/>
            <person name="Hemphill L."/>
            <person name="Shang Y."/>
            <person name="Youmans B."/>
            <person name="Ayvaz T."/>
            <person name="Ross M."/>
            <person name="Santibanez J."/>
            <person name="Aqrawi P."/>
            <person name="Gross S."/>
            <person name="Joshi V."/>
            <person name="Fowler G."/>
            <person name="Nazareth L."/>
            <person name="Reid J."/>
            <person name="Worley K."/>
            <person name="Petrosino J."/>
            <person name="Highlander S."/>
            <person name="Gibbs R."/>
        </authorList>
    </citation>
    <scope>NUCLEOTIDE SEQUENCE [LARGE SCALE GENOMIC DNA]</scope>
    <source>
        <strain evidence="2 3">ATCC 23263</strain>
    </source>
</reference>